<dbReference type="Gene3D" id="3.90.70.10">
    <property type="entry name" value="Cysteine proteinases"/>
    <property type="match status" value="1"/>
</dbReference>
<evidence type="ECO:0000313" key="11">
    <source>
        <dbReference type="Proteomes" id="UP000652761"/>
    </source>
</evidence>
<accession>A0A843V2H0</accession>
<evidence type="ECO:0000313" key="10">
    <source>
        <dbReference type="EMBL" id="MQL90065.1"/>
    </source>
</evidence>
<dbReference type="InterPro" id="IPR039417">
    <property type="entry name" value="Peptidase_C1A_papain-like"/>
</dbReference>
<dbReference type="Pfam" id="PF00112">
    <property type="entry name" value="Peptidase_C1"/>
    <property type="match status" value="1"/>
</dbReference>
<dbReference type="AlphaFoldDB" id="A0A843V2H0"/>
<dbReference type="PANTHER" id="PTHR12411">
    <property type="entry name" value="CYSTEINE PROTEASE FAMILY C1-RELATED"/>
    <property type="match status" value="1"/>
</dbReference>
<evidence type="ECO:0000256" key="4">
    <source>
        <dbReference type="ARBA" id="ARBA00022801"/>
    </source>
</evidence>
<comment type="caution">
    <text evidence="10">The sequence shown here is derived from an EMBL/GenBank/DDBJ whole genome shotgun (WGS) entry which is preliminary data.</text>
</comment>
<feature type="domain" description="Peptidase C1A papain C-terminal" evidence="8">
    <location>
        <begin position="139"/>
        <end position="351"/>
    </location>
</feature>
<keyword evidence="2" id="KW-0645">Protease</keyword>
<evidence type="ECO:0000256" key="6">
    <source>
        <dbReference type="ARBA" id="ARBA00023157"/>
    </source>
</evidence>
<evidence type="ECO:0000256" key="5">
    <source>
        <dbReference type="ARBA" id="ARBA00022807"/>
    </source>
</evidence>
<dbReference type="InterPro" id="IPR038765">
    <property type="entry name" value="Papain-like_cys_pep_sf"/>
</dbReference>
<dbReference type="PRINTS" id="PR00705">
    <property type="entry name" value="PAPAIN"/>
</dbReference>
<protein>
    <submittedName>
        <fullName evidence="10">Uncharacterized protein</fullName>
    </submittedName>
</protein>
<dbReference type="InterPro" id="IPR013128">
    <property type="entry name" value="Peptidase_C1A"/>
</dbReference>
<reference evidence="10" key="1">
    <citation type="submission" date="2017-07" db="EMBL/GenBank/DDBJ databases">
        <title>Taro Niue Genome Assembly and Annotation.</title>
        <authorList>
            <person name="Atibalentja N."/>
            <person name="Keating K."/>
            <person name="Fields C.J."/>
        </authorList>
    </citation>
    <scope>NUCLEOTIDE SEQUENCE</scope>
    <source>
        <strain evidence="10">Niue_2</strain>
        <tissue evidence="10">Leaf</tissue>
    </source>
</reference>
<feature type="signal peptide" evidence="7">
    <location>
        <begin position="1"/>
        <end position="32"/>
    </location>
</feature>
<dbReference type="SMR" id="A0A843V2H0"/>
<dbReference type="CDD" id="cd02248">
    <property type="entry name" value="Peptidase_C1A"/>
    <property type="match status" value="1"/>
</dbReference>
<dbReference type="SMART" id="SM00848">
    <property type="entry name" value="Inhibitor_I29"/>
    <property type="match status" value="1"/>
</dbReference>
<comment type="similarity">
    <text evidence="1">Belongs to the peptidase C1 family.</text>
</comment>
<name>A0A843V2H0_COLES</name>
<sequence length="359" mass="40333">MLKMVFCRNANSTFTALVLVLILWATWGSAKGDRSGGVIRSEEEVKWLFEEWQVEHDQSYQDLGEKQKRFEIFMDNLQFIDEYNRPEHNHSDTVGLNNLADLSNEEYRSIYLGDLPINMSELFRDFKPDLDLPTQVDQPPTSIDWRDAGVVGPVKDQDGCASCWAFTTVATVESINAMVTGNLITLSEQELVDCDDLNSHCSPGSRIGAYKYILRNMGIDTDANYPYTAKQGTCKADRNQEVTIDGYKIVPRNNERALSKQVAKQPVGSGLDASGREFQLYTGGIHRAPCTTNRNHAVTIVGYDSEAGEDYWIIKNSYGKKWGEEGYLKLPRNVAERDGRCGIAQLATYPNKSQNPKSS</sequence>
<dbReference type="Pfam" id="PF08246">
    <property type="entry name" value="Inhibitor_I29"/>
    <property type="match status" value="1"/>
</dbReference>
<keyword evidence="6" id="KW-1015">Disulfide bond</keyword>
<dbReference type="FunFam" id="3.90.70.10:FF:000067">
    <property type="entry name" value="Senescence-specific cysteine protease"/>
    <property type="match status" value="1"/>
</dbReference>
<gene>
    <name evidence="10" type="ORF">Taro_022654</name>
</gene>
<dbReference type="InterPro" id="IPR013201">
    <property type="entry name" value="Prot_inhib_I29"/>
</dbReference>
<keyword evidence="5" id="KW-0788">Thiol protease</keyword>
<dbReference type="InterPro" id="IPR000668">
    <property type="entry name" value="Peptidase_C1A_C"/>
</dbReference>
<keyword evidence="4" id="KW-0378">Hydrolase</keyword>
<feature type="domain" description="Cathepsin propeptide inhibitor" evidence="9">
    <location>
        <begin position="49"/>
        <end position="107"/>
    </location>
</feature>
<evidence type="ECO:0000256" key="2">
    <source>
        <dbReference type="ARBA" id="ARBA00022670"/>
    </source>
</evidence>
<keyword evidence="3 7" id="KW-0732">Signal</keyword>
<dbReference type="SUPFAM" id="SSF54001">
    <property type="entry name" value="Cysteine proteinases"/>
    <property type="match status" value="1"/>
</dbReference>
<dbReference type="OrthoDB" id="10253408at2759"/>
<dbReference type="EMBL" id="NMUH01001205">
    <property type="protein sequence ID" value="MQL90065.1"/>
    <property type="molecule type" value="Genomic_DNA"/>
</dbReference>
<evidence type="ECO:0000259" key="8">
    <source>
        <dbReference type="SMART" id="SM00645"/>
    </source>
</evidence>
<organism evidence="10 11">
    <name type="scientific">Colocasia esculenta</name>
    <name type="common">Wild taro</name>
    <name type="synonym">Arum esculentum</name>
    <dbReference type="NCBI Taxonomy" id="4460"/>
    <lineage>
        <taxon>Eukaryota</taxon>
        <taxon>Viridiplantae</taxon>
        <taxon>Streptophyta</taxon>
        <taxon>Embryophyta</taxon>
        <taxon>Tracheophyta</taxon>
        <taxon>Spermatophyta</taxon>
        <taxon>Magnoliopsida</taxon>
        <taxon>Liliopsida</taxon>
        <taxon>Araceae</taxon>
        <taxon>Aroideae</taxon>
        <taxon>Colocasieae</taxon>
        <taxon>Colocasia</taxon>
    </lineage>
</organism>
<dbReference type="SMART" id="SM00645">
    <property type="entry name" value="Pept_C1"/>
    <property type="match status" value="1"/>
</dbReference>
<evidence type="ECO:0000256" key="1">
    <source>
        <dbReference type="ARBA" id="ARBA00008455"/>
    </source>
</evidence>
<evidence type="ECO:0000256" key="3">
    <source>
        <dbReference type="ARBA" id="ARBA00022729"/>
    </source>
</evidence>
<evidence type="ECO:0000259" key="9">
    <source>
        <dbReference type="SMART" id="SM00848"/>
    </source>
</evidence>
<keyword evidence="11" id="KW-1185">Reference proteome</keyword>
<proteinExistence type="inferred from homology"/>
<feature type="chain" id="PRO_5032917334" evidence="7">
    <location>
        <begin position="33"/>
        <end position="359"/>
    </location>
</feature>
<dbReference type="GO" id="GO:0006508">
    <property type="term" value="P:proteolysis"/>
    <property type="evidence" value="ECO:0007669"/>
    <property type="project" value="UniProtKB-KW"/>
</dbReference>
<dbReference type="GO" id="GO:0008234">
    <property type="term" value="F:cysteine-type peptidase activity"/>
    <property type="evidence" value="ECO:0007669"/>
    <property type="project" value="UniProtKB-KW"/>
</dbReference>
<evidence type="ECO:0000256" key="7">
    <source>
        <dbReference type="SAM" id="SignalP"/>
    </source>
</evidence>
<dbReference type="Proteomes" id="UP000652761">
    <property type="component" value="Unassembled WGS sequence"/>
</dbReference>